<dbReference type="Pfam" id="PF00382">
    <property type="entry name" value="TFIIB"/>
    <property type="match status" value="2"/>
</dbReference>
<evidence type="ECO:0000313" key="11">
    <source>
        <dbReference type="EMBL" id="ORD98063.1"/>
    </source>
</evidence>
<dbReference type="Pfam" id="PF07741">
    <property type="entry name" value="BRF1"/>
    <property type="match status" value="1"/>
</dbReference>
<dbReference type="GO" id="GO:0005634">
    <property type="term" value="C:nucleus"/>
    <property type="evidence" value="ECO:0007669"/>
    <property type="project" value="UniProtKB-SubCell"/>
</dbReference>
<dbReference type="InterPro" id="IPR013763">
    <property type="entry name" value="Cyclin-like_dom"/>
</dbReference>
<keyword evidence="6" id="KW-0805">Transcription regulation</keyword>
<dbReference type="PANTHER" id="PTHR11618">
    <property type="entry name" value="TRANSCRIPTION INITIATION FACTOR IIB-RELATED"/>
    <property type="match status" value="1"/>
</dbReference>
<name>A0A1X0QEB9_9MICR</name>
<evidence type="ECO:0000256" key="7">
    <source>
        <dbReference type="ARBA" id="ARBA00023159"/>
    </source>
</evidence>
<dbReference type="AlphaFoldDB" id="A0A1X0QEB9"/>
<keyword evidence="3" id="KW-0479">Metal-binding</keyword>
<dbReference type="VEuPathDB" id="MicrosporidiaDB:A0H76_124"/>
<evidence type="ECO:0000256" key="2">
    <source>
        <dbReference type="ARBA" id="ARBA00010857"/>
    </source>
</evidence>
<feature type="domain" description="Cyclin-like" evidence="10">
    <location>
        <begin position="75"/>
        <end position="159"/>
    </location>
</feature>
<dbReference type="OrthoDB" id="511529at2759"/>
<dbReference type="GO" id="GO:0001006">
    <property type="term" value="F:RNA polymerase III type 3 promoter sequence-specific DNA binding"/>
    <property type="evidence" value="ECO:0007669"/>
    <property type="project" value="TreeGrafter"/>
</dbReference>
<protein>
    <submittedName>
        <fullName evidence="11">TF3B</fullName>
    </submittedName>
</protein>
<evidence type="ECO:0000256" key="8">
    <source>
        <dbReference type="ARBA" id="ARBA00023163"/>
    </source>
</evidence>
<feature type="domain" description="Cyclin-like" evidence="10">
    <location>
        <begin position="169"/>
        <end position="251"/>
    </location>
</feature>
<dbReference type="Proteomes" id="UP000192356">
    <property type="component" value="Unassembled WGS sequence"/>
</dbReference>
<sequence length="371" mass="43021">MTHCFNCNSTELETDQAKGIIYCEVCGMLQEENLIVNTLQYNTEGSKPIKTGQIINVENVNVGTQFVDSSYYIKNTIRNICNKLSLDNSHIEIAFRWYKMSLLHNLTKGKSILYTLSACVYISCRQANTPHLLMDFSDVLRIDVFKIGKIFMKMRKLYKIEIKLTDPSMYMHRFITQLKLKHPEIFSIAVRLLNRIKKDWIMEGRRPNNACGAAILLASRICGEPRDIKDVAKTVHSSVATINKRLKEISETQTAHLNIKEFKESWIDVEENPPVNKISKFVKEESEEINEFDSDEYILNENEIQDKTNVWDLMYNEYVKEMQLKKKNAPAPRTIKKRKKSDFETVEDALKSLDKKVTSKINLNALNNLFD</sequence>
<evidence type="ECO:0000256" key="6">
    <source>
        <dbReference type="ARBA" id="ARBA00023015"/>
    </source>
</evidence>
<dbReference type="InterPro" id="IPR036915">
    <property type="entry name" value="Cyclin-like_sf"/>
</dbReference>
<evidence type="ECO:0000256" key="3">
    <source>
        <dbReference type="ARBA" id="ARBA00022723"/>
    </source>
</evidence>
<organism evidence="11 12">
    <name type="scientific">Hepatospora eriocheir</name>
    <dbReference type="NCBI Taxonomy" id="1081669"/>
    <lineage>
        <taxon>Eukaryota</taxon>
        <taxon>Fungi</taxon>
        <taxon>Fungi incertae sedis</taxon>
        <taxon>Microsporidia</taxon>
        <taxon>Hepatosporidae</taxon>
        <taxon>Hepatospora</taxon>
    </lineage>
</organism>
<dbReference type="EMBL" id="LVKB01000002">
    <property type="protein sequence ID" value="ORD98063.1"/>
    <property type="molecule type" value="Genomic_DNA"/>
</dbReference>
<comment type="caution">
    <text evidence="11">The sequence shown here is derived from an EMBL/GenBank/DDBJ whole genome shotgun (WGS) entry which is preliminary data.</text>
</comment>
<evidence type="ECO:0000256" key="9">
    <source>
        <dbReference type="ARBA" id="ARBA00023242"/>
    </source>
</evidence>
<proteinExistence type="inferred from homology"/>
<evidence type="ECO:0000256" key="5">
    <source>
        <dbReference type="ARBA" id="ARBA00022833"/>
    </source>
</evidence>
<dbReference type="GO" id="GO:0008270">
    <property type="term" value="F:zinc ion binding"/>
    <property type="evidence" value="ECO:0007669"/>
    <property type="project" value="UniProtKB-KW"/>
</dbReference>
<dbReference type="PANTHER" id="PTHR11618:SF4">
    <property type="entry name" value="TRANSCRIPTION FACTOR IIIB 90 KDA SUBUNIT"/>
    <property type="match status" value="1"/>
</dbReference>
<dbReference type="GO" id="GO:0070897">
    <property type="term" value="P:transcription preinitiation complex assembly"/>
    <property type="evidence" value="ECO:0007669"/>
    <property type="project" value="InterPro"/>
</dbReference>
<dbReference type="InterPro" id="IPR000812">
    <property type="entry name" value="TFIIB"/>
</dbReference>
<dbReference type="Gene3D" id="2.20.25.10">
    <property type="match status" value="1"/>
</dbReference>
<evidence type="ECO:0000256" key="1">
    <source>
        <dbReference type="ARBA" id="ARBA00004123"/>
    </source>
</evidence>
<dbReference type="GO" id="GO:0000995">
    <property type="term" value="F:RNA polymerase III general transcription initiation factor activity"/>
    <property type="evidence" value="ECO:0007669"/>
    <property type="project" value="TreeGrafter"/>
</dbReference>
<keyword evidence="5" id="KW-0862">Zinc</keyword>
<dbReference type="Gene3D" id="1.10.472.10">
    <property type="entry name" value="Cyclin-like"/>
    <property type="match status" value="2"/>
</dbReference>
<dbReference type="PRINTS" id="PR00685">
    <property type="entry name" value="TIFACTORIIB"/>
</dbReference>
<dbReference type="SUPFAM" id="SSF57783">
    <property type="entry name" value="Zinc beta-ribbon"/>
    <property type="match status" value="1"/>
</dbReference>
<keyword evidence="4" id="KW-0863">Zinc-finger</keyword>
<comment type="similarity">
    <text evidence="2">Belongs to the TFIIB family.</text>
</comment>
<keyword evidence="9" id="KW-0539">Nucleus</keyword>
<keyword evidence="7" id="KW-0010">Activator</keyword>
<accession>A0A1X0QEB9</accession>
<comment type="subcellular location">
    <subcellularLocation>
        <location evidence="1">Nucleus</location>
    </subcellularLocation>
</comment>
<dbReference type="GO" id="GO:0000126">
    <property type="term" value="C:transcription factor TFIIIB complex"/>
    <property type="evidence" value="ECO:0007669"/>
    <property type="project" value="TreeGrafter"/>
</dbReference>
<dbReference type="Gene3D" id="1.20.5.650">
    <property type="entry name" value="Single helix bin"/>
    <property type="match status" value="1"/>
</dbReference>
<dbReference type="SMART" id="SM00385">
    <property type="entry name" value="CYCLIN"/>
    <property type="match status" value="2"/>
</dbReference>
<dbReference type="GO" id="GO:0097550">
    <property type="term" value="C:transcription preinitiation complex"/>
    <property type="evidence" value="ECO:0007669"/>
    <property type="project" value="TreeGrafter"/>
</dbReference>
<dbReference type="GO" id="GO:0017025">
    <property type="term" value="F:TBP-class protein binding"/>
    <property type="evidence" value="ECO:0007669"/>
    <property type="project" value="InterPro"/>
</dbReference>
<dbReference type="VEuPathDB" id="MicrosporidiaDB:HERIO_77"/>
<dbReference type="CDD" id="cd20553">
    <property type="entry name" value="CYCLIN_TFIIIB90_rpt1"/>
    <property type="match status" value="1"/>
</dbReference>
<reference evidence="11 12" key="1">
    <citation type="journal article" date="2017" name="Environ. Microbiol.">
        <title>Decay of the glycolytic pathway and adaptation to intranuclear parasitism within Enterocytozoonidae microsporidia.</title>
        <authorList>
            <person name="Wiredu Boakye D."/>
            <person name="Jaroenlak P."/>
            <person name="Prachumwat A."/>
            <person name="Williams T.A."/>
            <person name="Bateman K.S."/>
            <person name="Itsathitphaisarn O."/>
            <person name="Sritunyalucksana K."/>
            <person name="Paszkiewicz K.H."/>
            <person name="Moore K.A."/>
            <person name="Stentiford G.D."/>
            <person name="Williams B.A."/>
        </authorList>
    </citation>
    <scope>NUCLEOTIDE SEQUENCE [LARGE SCALE GENOMIC DNA]</scope>
    <source>
        <strain evidence="11 12">GB1</strain>
    </source>
</reference>
<dbReference type="InterPro" id="IPR011665">
    <property type="entry name" value="BRF1_TBP-bd_dom"/>
</dbReference>
<evidence type="ECO:0000313" key="12">
    <source>
        <dbReference type="Proteomes" id="UP000192356"/>
    </source>
</evidence>
<keyword evidence="8" id="KW-0804">Transcription</keyword>
<gene>
    <name evidence="11" type="primary">TF3B</name>
    <name evidence="11" type="ORF">HERIO_77</name>
</gene>
<evidence type="ECO:0000259" key="10">
    <source>
        <dbReference type="SMART" id="SM00385"/>
    </source>
</evidence>
<dbReference type="InterPro" id="IPR013150">
    <property type="entry name" value="TFIIB_cyclin"/>
</dbReference>
<evidence type="ECO:0000256" key="4">
    <source>
        <dbReference type="ARBA" id="ARBA00022771"/>
    </source>
</evidence>
<dbReference type="SUPFAM" id="SSF47954">
    <property type="entry name" value="Cyclin-like"/>
    <property type="match status" value="2"/>
</dbReference>
<keyword evidence="12" id="KW-1185">Reference proteome</keyword>